<dbReference type="EMBL" id="FUWZ01000001">
    <property type="protein sequence ID" value="SJZ43841.1"/>
    <property type="molecule type" value="Genomic_DNA"/>
</dbReference>
<accession>A0A1T4KN68</accession>
<organism evidence="1 2">
    <name type="scientific">Chitinophaga eiseniae</name>
    <dbReference type="NCBI Taxonomy" id="634771"/>
    <lineage>
        <taxon>Bacteria</taxon>
        <taxon>Pseudomonadati</taxon>
        <taxon>Bacteroidota</taxon>
        <taxon>Chitinophagia</taxon>
        <taxon>Chitinophagales</taxon>
        <taxon>Chitinophagaceae</taxon>
        <taxon>Chitinophaga</taxon>
    </lineage>
</organism>
<dbReference type="Proteomes" id="UP000190367">
    <property type="component" value="Unassembled WGS sequence"/>
</dbReference>
<dbReference type="AlphaFoldDB" id="A0A1T4KN68"/>
<gene>
    <name evidence="1" type="ORF">SAMN04488128_101221</name>
</gene>
<dbReference type="STRING" id="634771.SAMN04488128_101221"/>
<dbReference type="RefSeq" id="WP_078666940.1">
    <property type="nucleotide sequence ID" value="NZ_FUWZ01000001.1"/>
</dbReference>
<name>A0A1T4KN68_9BACT</name>
<evidence type="ECO:0000313" key="1">
    <source>
        <dbReference type="EMBL" id="SJZ43841.1"/>
    </source>
</evidence>
<proteinExistence type="predicted"/>
<keyword evidence="2" id="KW-1185">Reference proteome</keyword>
<reference evidence="2" key="1">
    <citation type="submission" date="2017-02" db="EMBL/GenBank/DDBJ databases">
        <authorList>
            <person name="Varghese N."/>
            <person name="Submissions S."/>
        </authorList>
    </citation>
    <scope>NUCLEOTIDE SEQUENCE [LARGE SCALE GENOMIC DNA]</scope>
    <source>
        <strain evidence="2">DSM 22224</strain>
    </source>
</reference>
<dbReference type="OrthoDB" id="670593at2"/>
<evidence type="ECO:0000313" key="2">
    <source>
        <dbReference type="Proteomes" id="UP000190367"/>
    </source>
</evidence>
<sequence>MEDITHSYRIVAANVINSSLVEKGSQFEHGHVLGYGIEQDQKLDNERKLIVYTTSVIIVKKETDERLFDFKTICFFELKDFDQHVTSLQERAYNITPIVRDSMSKIAVGITRGLMCAQLKDTYISNAMLPLLPFEF</sequence>
<protein>
    <submittedName>
        <fullName evidence="1">Uncharacterized protein</fullName>
    </submittedName>
</protein>